<reference evidence="2" key="1">
    <citation type="submission" date="2018-10" db="EMBL/GenBank/DDBJ databases">
        <title>Schaedlerella arabinophila gen. nov. sp. nov., isolated from the mouse intestinal tract and comparative analysis with the genome of the closely related altered Schaedler flora strain ASF502.</title>
        <authorList>
            <person name="Miyake S."/>
            <person name="Soh M."/>
            <person name="Seedorf H."/>
        </authorList>
    </citation>
    <scope>NUCLEOTIDE SEQUENCE [LARGE SCALE GENOMIC DNA]</scope>
    <source>
        <strain evidence="2">DSM 106076</strain>
    </source>
</reference>
<dbReference type="EMBL" id="RHJS01000002">
    <property type="protein sequence ID" value="RRK34195.1"/>
    <property type="molecule type" value="Genomic_DNA"/>
</dbReference>
<feature type="transmembrane region" description="Helical" evidence="1">
    <location>
        <begin position="32"/>
        <end position="49"/>
    </location>
</feature>
<dbReference type="RefSeq" id="WP_125129351.1">
    <property type="nucleotide sequence ID" value="NZ_RHJS01000002.1"/>
</dbReference>
<name>A0A3R8JSU9_9FIRM</name>
<organism evidence="2 3">
    <name type="scientific">Schaedlerella arabinosiphila</name>
    <dbReference type="NCBI Taxonomy" id="2044587"/>
    <lineage>
        <taxon>Bacteria</taxon>
        <taxon>Bacillati</taxon>
        <taxon>Bacillota</taxon>
        <taxon>Clostridia</taxon>
        <taxon>Lachnospirales</taxon>
        <taxon>Lachnospiraceae</taxon>
        <taxon>Schaedlerella</taxon>
    </lineage>
</organism>
<accession>A0A3R8JSU9</accession>
<dbReference type="AlphaFoldDB" id="A0A3R8JSU9"/>
<keyword evidence="1" id="KW-0472">Membrane</keyword>
<evidence type="ECO:0000313" key="2">
    <source>
        <dbReference type="EMBL" id="RRK34195.1"/>
    </source>
</evidence>
<protein>
    <submittedName>
        <fullName evidence="2">Uncharacterized protein</fullName>
    </submittedName>
</protein>
<keyword evidence="3" id="KW-1185">Reference proteome</keyword>
<evidence type="ECO:0000256" key="1">
    <source>
        <dbReference type="SAM" id="Phobius"/>
    </source>
</evidence>
<proteinExistence type="predicted"/>
<dbReference type="Proteomes" id="UP000274920">
    <property type="component" value="Unassembled WGS sequence"/>
</dbReference>
<keyword evidence="1" id="KW-1133">Transmembrane helix</keyword>
<dbReference type="InterPro" id="IPR013373">
    <property type="entry name" value="Flagellin/pilin_N_arc"/>
</dbReference>
<evidence type="ECO:0000313" key="3">
    <source>
        <dbReference type="Proteomes" id="UP000274920"/>
    </source>
</evidence>
<gene>
    <name evidence="2" type="ORF">EBB54_24825</name>
</gene>
<dbReference type="NCBIfam" id="TIGR02537">
    <property type="entry name" value="arch_flag_Nterm"/>
    <property type="match status" value="1"/>
</dbReference>
<sequence length="71" mass="8118">MKTLDNLYWRVKFGLMNWVENFLMDEEGDSNLVSVIVLIVIVLAAAAIFRKQLILAVETIMANLMGFINEK</sequence>
<comment type="caution">
    <text evidence="2">The sequence shown here is derived from an EMBL/GenBank/DDBJ whole genome shotgun (WGS) entry which is preliminary data.</text>
</comment>
<keyword evidence="1" id="KW-0812">Transmembrane</keyword>